<proteinExistence type="predicted"/>
<dbReference type="Pfam" id="PF19047">
    <property type="entry name" value="HOOK_N"/>
    <property type="match status" value="1"/>
</dbReference>
<protein>
    <recommendedName>
        <fullName evidence="10">HOOK N-terminal domain-containing protein</fullName>
    </recommendedName>
</protein>
<dbReference type="GO" id="GO:0030705">
    <property type="term" value="P:cytoskeleton-dependent intracellular transport"/>
    <property type="evidence" value="ECO:0007669"/>
    <property type="project" value="InterPro"/>
</dbReference>
<keyword evidence="9" id="KW-1185">Reference proteome</keyword>
<dbReference type="InterPro" id="IPR008636">
    <property type="entry name" value="Hook_C"/>
</dbReference>
<feature type="coiled-coil region" evidence="4">
    <location>
        <begin position="182"/>
        <end position="426"/>
    </location>
</feature>
<gene>
    <name evidence="8" type="ORF">PISMIDRAFT_22982</name>
</gene>
<sequence>MSDKKSKEIEAFFAFFATFDLGRPVSTATDLSDGAALFAVLALVDANYFCQPARASSQSSDNWVLRFSALKRLYRLLTQYFEDVLQKPTSSLDVPNLQAAAKDSDVAALLIMCRMTLAVAVQCEKNREIIEHIQRLDEDAQHHLMKAIEQVRFFALGDYDDSSGGAASMTEDDHYYRIQSERSQILAEKENTEKVYAALLEEHRTLQTNFDDVVSEKEDTLSRLREAQHDVENRHNDKADAHMRAEIDRLRAELQKSEDNLAMAETELDKQTSLVTDFTRKVDELQVQANQAARLKDQLDEYRHAADKLQKTENVMEKYKKKLQESADLRSHVKSLERQNADLVDKNASLEEEYRKVAAFKPLMESYKNQIAELEVKVAGRTQEVETVKFELEQTRTKLRVTSEERAKDSEMLELYQERLRELELLSHRTPTVTKGSDHEEEPARSTDILTEDELLANEKSLALDEELDDAITGTTMTDLKLQIRKLQRELQAVRRNEADASRILVLENLLDDAIRMKSRYEADYLAAHREKLVLQRDLEEIRSGKALGDGAEAAIALRQRLNELVDQLDALQKDHAELKVSFETQQRELTIAKSDLNLVNKDQVDILASLRESVNEDKAALETEGERLRKQIKDLGEKNRLQLEQINTLLLEKVNLQSEGIGQREKMLQRERAFMDLRASISGRDVPEDVKARLLALHEENQNVKEQLKTTQEKLAKAKQFIKSQDKLFKEEQAKLASISSNYSEDGEGSPQAQVKNLKEEVTRLKWDVPTSEHTYSKSSGANSLVGPTAKEPRPCPPTLAGGRFMCNILSRMDTQD</sequence>
<feature type="compositionally biased region" description="Polar residues" evidence="5">
    <location>
        <begin position="773"/>
        <end position="784"/>
    </location>
</feature>
<dbReference type="SUPFAM" id="SSF116907">
    <property type="entry name" value="Hook domain"/>
    <property type="match status" value="1"/>
</dbReference>
<dbReference type="PANTHER" id="PTHR18947:SF28">
    <property type="entry name" value="GIRDIN, ISOFORM A"/>
    <property type="match status" value="1"/>
</dbReference>
<feature type="domain" description="Hook C-terminal" evidence="6">
    <location>
        <begin position="192"/>
        <end position="590"/>
    </location>
</feature>
<accession>A0A0C9ZRL9</accession>
<reference evidence="8 9" key="1">
    <citation type="submission" date="2014-04" db="EMBL/GenBank/DDBJ databases">
        <authorList>
            <consortium name="DOE Joint Genome Institute"/>
            <person name="Kuo A."/>
            <person name="Kohler A."/>
            <person name="Costa M.D."/>
            <person name="Nagy L.G."/>
            <person name="Floudas D."/>
            <person name="Copeland A."/>
            <person name="Barry K.W."/>
            <person name="Cichocki N."/>
            <person name="Veneault-Fourrey C."/>
            <person name="LaButti K."/>
            <person name="Lindquist E.A."/>
            <person name="Lipzen A."/>
            <person name="Lundell T."/>
            <person name="Morin E."/>
            <person name="Murat C."/>
            <person name="Sun H."/>
            <person name="Tunlid A."/>
            <person name="Henrissat B."/>
            <person name="Grigoriev I.V."/>
            <person name="Hibbett D.S."/>
            <person name="Martin F."/>
            <person name="Nordberg H.P."/>
            <person name="Cantor M.N."/>
            <person name="Hua S.X."/>
        </authorList>
    </citation>
    <scope>NUCLEOTIDE SEQUENCE [LARGE SCALE GENOMIC DNA]</scope>
    <source>
        <strain evidence="8 9">441</strain>
    </source>
</reference>
<dbReference type="CDD" id="cd22211">
    <property type="entry name" value="HkD_SF"/>
    <property type="match status" value="1"/>
</dbReference>
<evidence type="ECO:0000256" key="3">
    <source>
        <dbReference type="ARBA" id="ARBA00023054"/>
    </source>
</evidence>
<dbReference type="AlphaFoldDB" id="A0A0C9ZRL9"/>
<dbReference type="GO" id="GO:0008017">
    <property type="term" value="F:microtubule binding"/>
    <property type="evidence" value="ECO:0007669"/>
    <property type="project" value="InterPro"/>
</dbReference>
<keyword evidence="3 4" id="KW-0175">Coiled coil</keyword>
<evidence type="ECO:0000256" key="1">
    <source>
        <dbReference type="ARBA" id="ARBA00004496"/>
    </source>
</evidence>
<name>A0A0C9ZRL9_9AGAM</name>
<organism evidence="8 9">
    <name type="scientific">Pisolithus microcarpus 441</name>
    <dbReference type="NCBI Taxonomy" id="765257"/>
    <lineage>
        <taxon>Eukaryota</taxon>
        <taxon>Fungi</taxon>
        <taxon>Dikarya</taxon>
        <taxon>Basidiomycota</taxon>
        <taxon>Agaricomycotina</taxon>
        <taxon>Agaricomycetes</taxon>
        <taxon>Agaricomycetidae</taxon>
        <taxon>Boletales</taxon>
        <taxon>Sclerodermatineae</taxon>
        <taxon>Pisolithaceae</taxon>
        <taxon>Pisolithus</taxon>
    </lineage>
</organism>
<evidence type="ECO:0000256" key="5">
    <source>
        <dbReference type="SAM" id="MobiDB-lite"/>
    </source>
</evidence>
<dbReference type="GO" id="GO:0051959">
    <property type="term" value="F:dynein light intermediate chain binding"/>
    <property type="evidence" value="ECO:0007669"/>
    <property type="project" value="TreeGrafter"/>
</dbReference>
<dbReference type="GO" id="GO:0031122">
    <property type="term" value="P:cytoplasmic microtubule organization"/>
    <property type="evidence" value="ECO:0007669"/>
    <property type="project" value="InterPro"/>
</dbReference>
<dbReference type="Proteomes" id="UP000054018">
    <property type="component" value="Unassembled WGS sequence"/>
</dbReference>
<feature type="coiled-coil region" evidence="4">
    <location>
        <begin position="695"/>
        <end position="722"/>
    </location>
</feature>
<dbReference type="EMBL" id="KN833712">
    <property type="protein sequence ID" value="KIK24892.1"/>
    <property type="molecule type" value="Genomic_DNA"/>
</dbReference>
<feature type="domain" description="HOOK N-terminal" evidence="7">
    <location>
        <begin position="10"/>
        <end position="149"/>
    </location>
</feature>
<dbReference type="PANTHER" id="PTHR18947">
    <property type="entry name" value="HOOK PROTEINS"/>
    <property type="match status" value="1"/>
</dbReference>
<feature type="coiled-coil region" evidence="4">
    <location>
        <begin position="555"/>
        <end position="639"/>
    </location>
</feature>
<dbReference type="HOGENOM" id="CLU_017588_0_0_1"/>
<reference evidence="9" key="2">
    <citation type="submission" date="2015-01" db="EMBL/GenBank/DDBJ databases">
        <title>Evolutionary Origins and Diversification of the Mycorrhizal Mutualists.</title>
        <authorList>
            <consortium name="DOE Joint Genome Institute"/>
            <consortium name="Mycorrhizal Genomics Consortium"/>
            <person name="Kohler A."/>
            <person name="Kuo A."/>
            <person name="Nagy L.G."/>
            <person name="Floudas D."/>
            <person name="Copeland A."/>
            <person name="Barry K.W."/>
            <person name="Cichocki N."/>
            <person name="Veneault-Fourrey C."/>
            <person name="LaButti K."/>
            <person name="Lindquist E.A."/>
            <person name="Lipzen A."/>
            <person name="Lundell T."/>
            <person name="Morin E."/>
            <person name="Murat C."/>
            <person name="Riley R."/>
            <person name="Ohm R."/>
            <person name="Sun H."/>
            <person name="Tunlid A."/>
            <person name="Henrissat B."/>
            <person name="Grigoriev I.V."/>
            <person name="Hibbett D.S."/>
            <person name="Martin F."/>
        </authorList>
    </citation>
    <scope>NUCLEOTIDE SEQUENCE [LARGE SCALE GENOMIC DNA]</scope>
    <source>
        <strain evidence="9">441</strain>
    </source>
</reference>
<dbReference type="GO" id="GO:0005737">
    <property type="term" value="C:cytoplasm"/>
    <property type="evidence" value="ECO:0007669"/>
    <property type="project" value="UniProtKB-SubCell"/>
</dbReference>
<comment type="subcellular location">
    <subcellularLocation>
        <location evidence="1">Cytoplasm</location>
    </subcellularLocation>
</comment>
<evidence type="ECO:0000256" key="2">
    <source>
        <dbReference type="ARBA" id="ARBA00022490"/>
    </source>
</evidence>
<evidence type="ECO:0000259" key="6">
    <source>
        <dbReference type="Pfam" id="PF05622"/>
    </source>
</evidence>
<dbReference type="InterPro" id="IPR036872">
    <property type="entry name" value="CH_dom_sf"/>
</dbReference>
<evidence type="ECO:0000259" key="7">
    <source>
        <dbReference type="Pfam" id="PF19047"/>
    </source>
</evidence>
<evidence type="ECO:0000313" key="9">
    <source>
        <dbReference type="Proteomes" id="UP000054018"/>
    </source>
</evidence>
<feature type="coiled-coil region" evidence="4">
    <location>
        <begin position="477"/>
        <end position="504"/>
    </location>
</feature>
<keyword evidence="2" id="KW-0963">Cytoplasm</keyword>
<evidence type="ECO:0008006" key="10">
    <source>
        <dbReference type="Google" id="ProtNLM"/>
    </source>
</evidence>
<dbReference type="GO" id="GO:0005815">
    <property type="term" value="C:microtubule organizing center"/>
    <property type="evidence" value="ECO:0007669"/>
    <property type="project" value="TreeGrafter"/>
</dbReference>
<feature type="region of interest" description="Disordered" evidence="5">
    <location>
        <begin position="770"/>
        <end position="798"/>
    </location>
</feature>
<dbReference type="OrthoDB" id="49395at2759"/>
<evidence type="ECO:0000313" key="8">
    <source>
        <dbReference type="EMBL" id="KIK24892.1"/>
    </source>
</evidence>
<dbReference type="Pfam" id="PF05622">
    <property type="entry name" value="HOOK"/>
    <property type="match status" value="1"/>
</dbReference>
<dbReference type="STRING" id="765257.A0A0C9ZRL9"/>
<evidence type="ECO:0000256" key="4">
    <source>
        <dbReference type="SAM" id="Coils"/>
    </source>
</evidence>
<dbReference type="InterPro" id="IPR043936">
    <property type="entry name" value="HOOK_N"/>
</dbReference>
<dbReference type="Gene3D" id="1.10.418.10">
    <property type="entry name" value="Calponin-like domain"/>
    <property type="match status" value="1"/>
</dbReference>